<keyword evidence="2" id="KW-1185">Reference proteome</keyword>
<gene>
    <name evidence="1" type="ORF">SI7747_01001412</name>
</gene>
<dbReference type="EMBL" id="LR743588">
    <property type="protein sequence ID" value="CAA2615050.1"/>
    <property type="molecule type" value="Genomic_DNA"/>
</dbReference>
<name>A0A7I8ICQ1_SPIIN</name>
<sequence length="112" mass="13007">MSYLSKVVDMFGMSYTKIVTTLLTSHFGLSTTQCPISEEDISQMKKISYVIYHTRLKHIEVRNHKICELVNFRDISLEKIYTKENATNILMKVVTLKKFKYCLNTIHVVGTL</sequence>
<dbReference type="EMBL" id="CACRZD030000001">
    <property type="protein sequence ID" value="CAA6654822.1"/>
    <property type="molecule type" value="Genomic_DNA"/>
</dbReference>
<dbReference type="AlphaFoldDB" id="A0A7I8ICQ1"/>
<reference evidence="1 2" key="1">
    <citation type="submission" date="2019-12" db="EMBL/GenBank/DDBJ databases">
        <authorList>
            <person name="Scholz U."/>
            <person name="Mascher M."/>
            <person name="Fiebig A."/>
        </authorList>
    </citation>
    <scope>NUCLEOTIDE SEQUENCE</scope>
</reference>
<protein>
    <submittedName>
        <fullName evidence="1">Uncharacterized protein</fullName>
    </submittedName>
</protein>
<organism evidence="1">
    <name type="scientific">Spirodela intermedia</name>
    <name type="common">Intermediate duckweed</name>
    <dbReference type="NCBI Taxonomy" id="51605"/>
    <lineage>
        <taxon>Eukaryota</taxon>
        <taxon>Viridiplantae</taxon>
        <taxon>Streptophyta</taxon>
        <taxon>Embryophyta</taxon>
        <taxon>Tracheophyta</taxon>
        <taxon>Spermatophyta</taxon>
        <taxon>Magnoliopsida</taxon>
        <taxon>Liliopsida</taxon>
        <taxon>Araceae</taxon>
        <taxon>Lemnoideae</taxon>
        <taxon>Spirodela</taxon>
    </lineage>
</organism>
<evidence type="ECO:0000313" key="1">
    <source>
        <dbReference type="EMBL" id="CAA2615050.1"/>
    </source>
</evidence>
<evidence type="ECO:0000313" key="2">
    <source>
        <dbReference type="Proteomes" id="UP001189122"/>
    </source>
</evidence>
<dbReference type="Proteomes" id="UP001189122">
    <property type="component" value="Unassembled WGS sequence"/>
</dbReference>
<proteinExistence type="predicted"/>
<accession>A0A7I8ICQ1</accession>